<evidence type="ECO:0000256" key="1">
    <source>
        <dbReference type="SAM" id="MobiDB-lite"/>
    </source>
</evidence>
<dbReference type="Proteomes" id="UP000053841">
    <property type="component" value="Unassembled WGS sequence"/>
</dbReference>
<organism evidence="2 3">
    <name type="scientific">Cochliobolus carbonum (strain 26-R-13)</name>
    <name type="common">Maize leaf spot fungus</name>
    <name type="synonym">Bipolaris zeicola</name>
    <dbReference type="NCBI Taxonomy" id="930089"/>
    <lineage>
        <taxon>Eukaryota</taxon>
        <taxon>Fungi</taxon>
        <taxon>Dikarya</taxon>
        <taxon>Ascomycota</taxon>
        <taxon>Pezizomycotina</taxon>
        <taxon>Dothideomycetes</taxon>
        <taxon>Pleosporomycetidae</taxon>
        <taxon>Pleosporales</taxon>
        <taxon>Pleosporineae</taxon>
        <taxon>Pleosporaceae</taxon>
        <taxon>Bipolaris</taxon>
    </lineage>
</organism>
<evidence type="ECO:0000313" key="3">
    <source>
        <dbReference type="Proteomes" id="UP000053841"/>
    </source>
</evidence>
<sequence length="216" mass="22604">MLFATNKPKMPDGSGPPGDGGTRPSYVLSQQATSISSSPPLPSPPPPSCCARFCGLQGIPLVRPGCVSHDDMVLRGAALCRPIRKVLLVLLQWAVSGSGDRIRRHCSNSTQNSLFVARRSTWGLPAPYLSTGPNSQSASSLPCLPRLSGFAAAVHHLGAAACTSPGNEPWFTIHTPHPAPFLPASIALAHDAHFDAGAFAQHSRSTKPVTLGVTAF</sequence>
<dbReference type="KEGG" id="bze:COCCADRAFT_24599"/>
<evidence type="ECO:0000313" key="2">
    <source>
        <dbReference type="EMBL" id="EUC35410.1"/>
    </source>
</evidence>
<feature type="region of interest" description="Disordered" evidence="1">
    <location>
        <begin position="1"/>
        <end position="43"/>
    </location>
</feature>
<dbReference type="HOGENOM" id="CLU_1277429_0_0_1"/>
<proteinExistence type="predicted"/>
<dbReference type="OrthoDB" id="3694042at2759"/>
<keyword evidence="3" id="KW-1185">Reference proteome</keyword>
<protein>
    <submittedName>
        <fullName evidence="2">Uncharacterized protein</fullName>
    </submittedName>
</protein>
<dbReference type="EMBL" id="KI964575">
    <property type="protein sequence ID" value="EUC35410.1"/>
    <property type="molecule type" value="Genomic_DNA"/>
</dbReference>
<dbReference type="RefSeq" id="XP_007710244.1">
    <property type="nucleotide sequence ID" value="XM_007712054.1"/>
</dbReference>
<reference evidence="2 3" key="1">
    <citation type="journal article" date="2013" name="PLoS Genet.">
        <title>Comparative genome structure, secondary metabolite, and effector coding capacity across Cochliobolus pathogens.</title>
        <authorList>
            <person name="Condon B.J."/>
            <person name="Leng Y."/>
            <person name="Wu D."/>
            <person name="Bushley K.E."/>
            <person name="Ohm R.A."/>
            <person name="Otillar R."/>
            <person name="Martin J."/>
            <person name="Schackwitz W."/>
            <person name="Grimwood J."/>
            <person name="MohdZainudin N."/>
            <person name="Xue C."/>
            <person name="Wang R."/>
            <person name="Manning V.A."/>
            <person name="Dhillon B."/>
            <person name="Tu Z.J."/>
            <person name="Steffenson B.J."/>
            <person name="Salamov A."/>
            <person name="Sun H."/>
            <person name="Lowry S."/>
            <person name="LaButti K."/>
            <person name="Han J."/>
            <person name="Copeland A."/>
            <person name="Lindquist E."/>
            <person name="Barry K."/>
            <person name="Schmutz J."/>
            <person name="Baker S.E."/>
            <person name="Ciuffetti L.M."/>
            <person name="Grigoriev I.V."/>
            <person name="Zhong S."/>
            <person name="Turgeon B.G."/>
        </authorList>
    </citation>
    <scope>NUCLEOTIDE SEQUENCE [LARGE SCALE GENOMIC DNA]</scope>
    <source>
        <strain evidence="2 3">26-R-13</strain>
    </source>
</reference>
<name>W6YCR2_COCC2</name>
<gene>
    <name evidence="2" type="ORF">COCCADRAFT_24599</name>
</gene>
<accession>W6YCR2</accession>
<dbReference type="GeneID" id="19145644"/>
<dbReference type="AlphaFoldDB" id="W6YCR2"/>